<dbReference type="AlphaFoldDB" id="Q97AG1"/>
<comment type="subunit">
    <text evidence="1">Heterotetramer of one alpha, one beta, one delta and one gamma chain.</text>
</comment>
<dbReference type="Gene3D" id="3.40.50.970">
    <property type="match status" value="1"/>
</dbReference>
<dbReference type="STRING" id="273116.gene:9381641"/>
<evidence type="ECO:0000313" key="5">
    <source>
        <dbReference type="EMBL" id="BAB59991.1"/>
    </source>
</evidence>
<dbReference type="SUPFAM" id="SSF52922">
    <property type="entry name" value="TK C-terminal domain-like"/>
    <property type="match status" value="1"/>
</dbReference>
<dbReference type="FunFam" id="3.40.50.970:FF:000012">
    <property type="entry name" value="Pyruvate:ferredoxin (Flavodoxin) oxidoreductase"/>
    <property type="match status" value="1"/>
</dbReference>
<dbReference type="HOGENOM" id="CLU_002569_5_0_2"/>
<evidence type="ECO:0000256" key="1">
    <source>
        <dbReference type="ARBA" id="ARBA00011595"/>
    </source>
</evidence>
<dbReference type="SUPFAM" id="SSF52518">
    <property type="entry name" value="Thiamin diphosphate-binding fold (THDP-binding)"/>
    <property type="match status" value="1"/>
</dbReference>
<dbReference type="GeneID" id="1441941"/>
<dbReference type="PhylomeDB" id="Q97AG1"/>
<dbReference type="InterPro" id="IPR002880">
    <property type="entry name" value="Pyrv_Fd/Flavodoxin_OxRdtase_N"/>
</dbReference>
<protein>
    <submittedName>
        <fullName evidence="5">Pyruvate ferredoxin oxidoreductasse [POR] alpha subunit</fullName>
    </submittedName>
</protein>
<dbReference type="PaxDb" id="273116-14325066"/>
<feature type="domain" description="Pyruvate flavodoxin/ferredoxin oxidoreductase pyrimidine binding" evidence="3">
    <location>
        <begin position="20"/>
        <end position="242"/>
    </location>
</feature>
<organism evidence="5 6">
    <name type="scientific">Thermoplasma volcanium (strain ATCC 51530 / DSM 4299 / JCM 9571 / NBRC 15438 / GSS1)</name>
    <dbReference type="NCBI Taxonomy" id="273116"/>
    <lineage>
        <taxon>Archaea</taxon>
        <taxon>Methanobacteriati</taxon>
        <taxon>Thermoplasmatota</taxon>
        <taxon>Thermoplasmata</taxon>
        <taxon>Thermoplasmatales</taxon>
        <taxon>Thermoplasmataceae</taxon>
        <taxon>Thermoplasma</taxon>
    </lineage>
</organism>
<reference evidence="5 6" key="1">
    <citation type="journal article" date="1999" name="Proc. Jpn. Acad.">
        <title>Determination of the complete genomic DNA sequence of Thermoplasma volvanium GSS1.</title>
        <authorList>
            <person name="Kawashima T."/>
            <person name="Yamamoto Y."/>
            <person name="Aramaki H."/>
            <person name="Nunoshiba T."/>
            <person name="Kawamoto T."/>
            <person name="Watanabe K."/>
            <person name="Yamazaki M."/>
            <person name="Kanehori K."/>
            <person name="Amano N."/>
            <person name="Ohya Y."/>
            <person name="Makino K."/>
            <person name="Suzuki M."/>
        </authorList>
    </citation>
    <scope>NUCLEOTIDE SEQUENCE [LARGE SCALE GENOMIC DNA]</scope>
    <source>
        <strain evidence="6">ATCC 51530 / DSM 4299 / JCM 9571 / NBRC 15438 / GSS1</strain>
    </source>
</reference>
<accession>Q97AG1</accession>
<dbReference type="PANTHER" id="PTHR32154">
    <property type="entry name" value="PYRUVATE-FLAVODOXIN OXIDOREDUCTASE-RELATED"/>
    <property type="match status" value="1"/>
</dbReference>
<evidence type="ECO:0000256" key="2">
    <source>
        <dbReference type="ARBA" id="ARBA00023002"/>
    </source>
</evidence>
<feature type="domain" description="Pyruvate:ferredoxin oxidoreductase core" evidence="4">
    <location>
        <begin position="267"/>
        <end position="369"/>
    </location>
</feature>
<dbReference type="CDD" id="cd07034">
    <property type="entry name" value="TPP_PYR_PFOR_IOR-alpha_like"/>
    <property type="match status" value="1"/>
</dbReference>
<dbReference type="Pfam" id="PF01855">
    <property type="entry name" value="POR_N"/>
    <property type="match status" value="1"/>
</dbReference>
<dbReference type="Gene3D" id="3.40.50.920">
    <property type="match status" value="1"/>
</dbReference>
<dbReference type="GO" id="GO:0019752">
    <property type="term" value="P:carboxylic acid metabolic process"/>
    <property type="evidence" value="ECO:0007669"/>
    <property type="project" value="UniProtKB-ARBA"/>
</dbReference>
<dbReference type="EMBL" id="BA000011">
    <property type="protein sequence ID" value="BAB59991.1"/>
    <property type="molecule type" value="Genomic_DNA"/>
</dbReference>
<keyword evidence="2" id="KW-0560">Oxidoreductase</keyword>
<keyword evidence="5" id="KW-0670">Pyruvate</keyword>
<dbReference type="GO" id="GO:0044272">
    <property type="term" value="P:sulfur compound biosynthetic process"/>
    <property type="evidence" value="ECO:0007669"/>
    <property type="project" value="UniProtKB-ARBA"/>
</dbReference>
<sequence length="392" mass="44074">MKSMQDYRTIMTGNDAVAYGAKLARVKLISAYPITPQTTIVEKLASMIANDELDAKYVKVESEHSALATVVSSELAGVRSYTATSSHGLLYMHEMLHWASGQRLPIVMSVVNRAIGPPWNIWADQSDTMNQKDTGWMQVYCESNQEALDTIIMGYKIAENKDVLLPLMSMEDAFILSHTSEPVTIRDQESVNEYLPDLDLPFKINEEHPMGYGSYDTPDGSFMELKKDMVDSMQKAKRIIEDETRKFNEMFGTEYGGLIEKYRMEDADYAIIATGTIASTARYVVDILRKKGEKVGLIRIRYFRPFPYEEILSSLKYVKAAGVIDRSVSFSSGGPTYVEIVQGLYGKLNVPLSSFIAGIGGRDVRIQDIENIYEMLKSGNSGTYWINVKEVR</sequence>
<dbReference type="RefSeq" id="WP_010917093.1">
    <property type="nucleotide sequence ID" value="NC_002689.2"/>
</dbReference>
<dbReference type="InterPro" id="IPR033412">
    <property type="entry name" value="PFOR_II"/>
</dbReference>
<dbReference type="GO" id="GO:0016903">
    <property type="term" value="F:oxidoreductase activity, acting on the aldehyde or oxo group of donors"/>
    <property type="evidence" value="ECO:0007669"/>
    <property type="project" value="UniProtKB-ARBA"/>
</dbReference>
<dbReference type="GO" id="GO:0006979">
    <property type="term" value="P:response to oxidative stress"/>
    <property type="evidence" value="ECO:0007669"/>
    <property type="project" value="TreeGrafter"/>
</dbReference>
<evidence type="ECO:0000259" key="3">
    <source>
        <dbReference type="Pfam" id="PF01855"/>
    </source>
</evidence>
<dbReference type="OrthoDB" id="372068at2157"/>
<dbReference type="eggNOG" id="arCOG01608">
    <property type="taxonomic scope" value="Archaea"/>
</dbReference>
<dbReference type="FunFam" id="3.40.50.920:FF:000010">
    <property type="entry name" value="Pyruvate ferredoxin oxidoreductase, alpha subunit"/>
    <property type="match status" value="1"/>
</dbReference>
<evidence type="ECO:0000259" key="4">
    <source>
        <dbReference type="Pfam" id="PF17147"/>
    </source>
</evidence>
<dbReference type="KEGG" id="tvo:TVG0871982"/>
<dbReference type="InterPro" id="IPR050722">
    <property type="entry name" value="Pyruvate:ferred/Flavod_OxRd"/>
</dbReference>
<dbReference type="InterPro" id="IPR029061">
    <property type="entry name" value="THDP-binding"/>
</dbReference>
<gene>
    <name evidence="5" type="ORF">TVG0871982</name>
</gene>
<name>Q97AG1_THEVO</name>
<dbReference type="InterPro" id="IPR009014">
    <property type="entry name" value="Transketo_C/PFOR_II"/>
</dbReference>
<proteinExistence type="predicted"/>
<dbReference type="Pfam" id="PF17147">
    <property type="entry name" value="PFOR_II"/>
    <property type="match status" value="1"/>
</dbReference>
<evidence type="ECO:0000313" key="6">
    <source>
        <dbReference type="Proteomes" id="UP000001017"/>
    </source>
</evidence>
<dbReference type="Proteomes" id="UP000001017">
    <property type="component" value="Chromosome"/>
</dbReference>
<reference evidence="5 6" key="2">
    <citation type="journal article" date="2000" name="Proc. Natl. Acad. Sci. U.S.A.">
        <title>Archaeal adaptation to higher temperatures revealed by genomic sequence of Thermoplasma volcanium.</title>
        <authorList>
            <person name="Kawashima T."/>
            <person name="Amano N."/>
            <person name="Koike H."/>
            <person name="Makino S."/>
            <person name="Higuchi S."/>
            <person name="Kawashima-Ohya Y."/>
            <person name="Watanabe K."/>
            <person name="Yamazaki M."/>
            <person name="Kanehori K."/>
            <person name="Kawamoto T."/>
            <person name="Nunoshiba T."/>
            <person name="Yamamoto Y."/>
            <person name="Aramaki H."/>
            <person name="Makino K."/>
            <person name="Suzuki M."/>
        </authorList>
    </citation>
    <scope>NUCLEOTIDE SEQUENCE [LARGE SCALE GENOMIC DNA]</scope>
    <source>
        <strain evidence="6">ATCC 51530 / DSM 4299 / JCM 9571 / NBRC 15438 / GSS1</strain>
    </source>
</reference>
<dbReference type="PANTHER" id="PTHR32154:SF0">
    <property type="entry name" value="PYRUVATE-FLAVODOXIN OXIDOREDUCTASE-RELATED"/>
    <property type="match status" value="1"/>
</dbReference>
<keyword evidence="6" id="KW-1185">Reference proteome</keyword>